<feature type="transmembrane region" description="Helical" evidence="8">
    <location>
        <begin position="27"/>
        <end position="45"/>
    </location>
</feature>
<feature type="region of interest" description="Disordered" evidence="7">
    <location>
        <begin position="465"/>
        <end position="512"/>
    </location>
</feature>
<reference evidence="11" key="1">
    <citation type="submission" date="2014-11" db="EMBL/GenBank/DDBJ databases">
        <authorList>
            <person name="Otto D Thomas"/>
            <person name="Naeem Raeece"/>
        </authorList>
    </citation>
    <scope>NUCLEOTIDE SEQUENCE</scope>
</reference>
<keyword evidence="5" id="KW-0418">Kinase</keyword>
<feature type="transmembrane region" description="Helical" evidence="8">
    <location>
        <begin position="80"/>
        <end position="97"/>
    </location>
</feature>
<dbReference type="Pfam" id="PF02518">
    <property type="entry name" value="HATPase_c"/>
    <property type="match status" value="1"/>
</dbReference>
<dbReference type="SMART" id="SM00448">
    <property type="entry name" value="REC"/>
    <property type="match status" value="1"/>
</dbReference>
<feature type="domain" description="Response regulatory" evidence="10">
    <location>
        <begin position="642"/>
        <end position="829"/>
    </location>
</feature>
<keyword evidence="3 6" id="KW-0597">Phosphoprotein</keyword>
<dbReference type="InterPro" id="IPR003594">
    <property type="entry name" value="HATPase_dom"/>
</dbReference>
<feature type="domain" description="Histidine kinase" evidence="9">
    <location>
        <begin position="276"/>
        <end position="430"/>
    </location>
</feature>
<dbReference type="Gene3D" id="3.40.50.2300">
    <property type="match status" value="1"/>
</dbReference>
<name>A0A0G4GEU5_9ALVE</name>
<keyword evidence="4" id="KW-0808">Transferase</keyword>
<dbReference type="PROSITE" id="PS50109">
    <property type="entry name" value="HIS_KIN"/>
    <property type="match status" value="1"/>
</dbReference>
<feature type="compositionally biased region" description="Low complexity" evidence="7">
    <location>
        <begin position="562"/>
        <end position="575"/>
    </location>
</feature>
<dbReference type="CDD" id="cd17546">
    <property type="entry name" value="REC_hyHK_CKI1_RcsC-like"/>
    <property type="match status" value="1"/>
</dbReference>
<dbReference type="GO" id="GO:0009927">
    <property type="term" value="F:histidine phosphotransfer kinase activity"/>
    <property type="evidence" value="ECO:0007669"/>
    <property type="project" value="TreeGrafter"/>
</dbReference>
<dbReference type="Pfam" id="PF00072">
    <property type="entry name" value="Response_reg"/>
    <property type="match status" value="1"/>
</dbReference>
<evidence type="ECO:0000259" key="10">
    <source>
        <dbReference type="PROSITE" id="PS50110"/>
    </source>
</evidence>
<dbReference type="Gene3D" id="3.30.565.10">
    <property type="entry name" value="Histidine kinase-like ATPase, C-terminal domain"/>
    <property type="match status" value="1"/>
</dbReference>
<protein>
    <recommendedName>
        <fullName evidence="2">histidine kinase</fullName>
        <ecNumber evidence="2">2.7.13.3</ecNumber>
    </recommendedName>
</protein>
<feature type="region of interest" description="Disordered" evidence="7">
    <location>
        <begin position="525"/>
        <end position="575"/>
    </location>
</feature>
<evidence type="ECO:0000256" key="1">
    <source>
        <dbReference type="ARBA" id="ARBA00000085"/>
    </source>
</evidence>
<dbReference type="VEuPathDB" id="CryptoDB:Cvel_21565"/>
<keyword evidence="8" id="KW-0812">Transmembrane</keyword>
<sequence>MASEDTEGIGPRVLVLQRQMERICRPVALLFGPAGLLLSSLVWASEVVSGLTAFAGCCSMFMVGFAPTLALRWKGQMDTIVCLALCLYCSFCALAVAEPTAPENASKMLVHHGASFFSCVAVGSIFHLSHRAFLVYLTNLLLGFVLMRLRFVNRYGSPDEHSDTLAIAVFGAGVSAVLRHSKNVTFETAIEYMRMRQEAEGQRTSFLSYIMHEVRNPLSAACLLICEQRELLEEMKTIVGKSQEGAAVLGRVQCLAVSLQSLTDTTQSAMSQMTVVVDNLLSNARKFTPKNGKVVLRLKVSLLHPSPKYTPGNCQHASQLPEFVFASPGSDSEPSPSLSSLSRSSPRVQWVRVRIEVRDSGVGLEKDELAKLFKPDSQIRAGQQQNGGGTGLGLCISRTLAEAHCGGKVGVESEGRGTGTAFWLEFDSPLGEETADYVEAKGGNGSNEAVETEGGVVENLHVGQEKEMGENEVVMKDGKEAEEGTDKEETTDDGRSTCLSGASPVSPSRGDGKLSYTFIYSSPLNDMIRPDSSNKKTTPSQSSIWTWKKPLPTEPFRESPRLRSQSSSRRLHSTPSFLSSSKAVRVLQSLKKPPSSSTSTVSSLASLSRLLHGVRRMSVGDPIPSGAPAKRPTPPQRTFTADVLVVDDNAMCQLAVSLALRRMGLSVEVAEDGAAALSRFTDKRERYRLVLMDRNMPNLEGPEAIKAITAHLQKEAGNKTQQQAPGKGGKKTTGADGEETRKRQEKGDSSKPVDHGKFLCMNEVEESTSPHDHPCALPSLVCPAVSLPIFLGLTGQTHDTNAFRQAGALDVVLKPVTPKTLQSVFEKIKFQPRSVASN</sequence>
<evidence type="ECO:0000256" key="6">
    <source>
        <dbReference type="PROSITE-ProRule" id="PRU00169"/>
    </source>
</evidence>
<keyword evidence="8" id="KW-1133">Transmembrane helix</keyword>
<evidence type="ECO:0000256" key="5">
    <source>
        <dbReference type="ARBA" id="ARBA00022777"/>
    </source>
</evidence>
<evidence type="ECO:0000256" key="8">
    <source>
        <dbReference type="SAM" id="Phobius"/>
    </source>
</evidence>
<evidence type="ECO:0000256" key="3">
    <source>
        <dbReference type="ARBA" id="ARBA00022553"/>
    </source>
</evidence>
<evidence type="ECO:0000313" key="11">
    <source>
        <dbReference type="EMBL" id="CEM27967.1"/>
    </source>
</evidence>
<dbReference type="EMBL" id="CDMZ01001142">
    <property type="protein sequence ID" value="CEM27967.1"/>
    <property type="molecule type" value="Genomic_DNA"/>
</dbReference>
<dbReference type="InterPro" id="IPR036890">
    <property type="entry name" value="HATPase_C_sf"/>
</dbReference>
<dbReference type="PANTHER" id="PTHR43047">
    <property type="entry name" value="TWO-COMPONENT HISTIDINE PROTEIN KINASE"/>
    <property type="match status" value="1"/>
</dbReference>
<dbReference type="SMART" id="SM00387">
    <property type="entry name" value="HATPase_c"/>
    <property type="match status" value="1"/>
</dbReference>
<dbReference type="SUPFAM" id="SSF52172">
    <property type="entry name" value="CheY-like"/>
    <property type="match status" value="1"/>
</dbReference>
<feature type="compositionally biased region" description="Polar residues" evidence="7">
    <location>
        <begin position="535"/>
        <end position="545"/>
    </location>
</feature>
<dbReference type="SUPFAM" id="SSF55874">
    <property type="entry name" value="ATPase domain of HSP90 chaperone/DNA topoisomerase II/histidine kinase"/>
    <property type="match status" value="1"/>
</dbReference>
<dbReference type="GO" id="GO:0005886">
    <property type="term" value="C:plasma membrane"/>
    <property type="evidence" value="ECO:0007669"/>
    <property type="project" value="TreeGrafter"/>
</dbReference>
<dbReference type="InterPro" id="IPR005467">
    <property type="entry name" value="His_kinase_dom"/>
</dbReference>
<dbReference type="PROSITE" id="PS50110">
    <property type="entry name" value="RESPONSE_REGULATORY"/>
    <property type="match status" value="1"/>
</dbReference>
<proteinExistence type="predicted"/>
<feature type="modified residue" description="4-aspartylphosphate" evidence="6">
    <location>
        <position position="693"/>
    </location>
</feature>
<dbReference type="InterPro" id="IPR004358">
    <property type="entry name" value="Sig_transdc_His_kin-like_C"/>
</dbReference>
<comment type="catalytic activity">
    <reaction evidence="1">
        <text>ATP + protein L-histidine = ADP + protein N-phospho-L-histidine.</text>
        <dbReference type="EC" id="2.7.13.3"/>
    </reaction>
</comment>
<organism evidence="11">
    <name type="scientific">Chromera velia CCMP2878</name>
    <dbReference type="NCBI Taxonomy" id="1169474"/>
    <lineage>
        <taxon>Eukaryota</taxon>
        <taxon>Sar</taxon>
        <taxon>Alveolata</taxon>
        <taxon>Colpodellida</taxon>
        <taxon>Chromeraceae</taxon>
        <taxon>Chromera</taxon>
    </lineage>
</organism>
<feature type="transmembrane region" description="Helical" evidence="8">
    <location>
        <begin position="133"/>
        <end position="151"/>
    </location>
</feature>
<dbReference type="AlphaFoldDB" id="A0A0G4GEU5"/>
<evidence type="ECO:0000256" key="7">
    <source>
        <dbReference type="SAM" id="MobiDB-lite"/>
    </source>
</evidence>
<accession>A0A0G4GEU5</accession>
<dbReference type="GO" id="GO:0000155">
    <property type="term" value="F:phosphorelay sensor kinase activity"/>
    <property type="evidence" value="ECO:0007669"/>
    <property type="project" value="InterPro"/>
</dbReference>
<evidence type="ECO:0000259" key="9">
    <source>
        <dbReference type="PROSITE" id="PS50109"/>
    </source>
</evidence>
<evidence type="ECO:0000256" key="2">
    <source>
        <dbReference type="ARBA" id="ARBA00012438"/>
    </source>
</evidence>
<feature type="region of interest" description="Disordered" evidence="7">
    <location>
        <begin position="716"/>
        <end position="755"/>
    </location>
</feature>
<dbReference type="InterPro" id="IPR003661">
    <property type="entry name" value="HisK_dim/P_dom"/>
</dbReference>
<feature type="transmembrane region" description="Helical" evidence="8">
    <location>
        <begin position="109"/>
        <end position="126"/>
    </location>
</feature>
<dbReference type="EC" id="2.7.13.3" evidence="2"/>
<feature type="compositionally biased region" description="Basic and acidic residues" evidence="7">
    <location>
        <begin position="465"/>
        <end position="495"/>
    </location>
</feature>
<keyword evidence="8" id="KW-0472">Membrane</keyword>
<dbReference type="PANTHER" id="PTHR43047:SF72">
    <property type="entry name" value="OSMOSENSING HISTIDINE PROTEIN KINASE SLN1"/>
    <property type="match status" value="1"/>
</dbReference>
<gene>
    <name evidence="11" type="ORF">Cvel_21565</name>
</gene>
<dbReference type="PRINTS" id="PR00344">
    <property type="entry name" value="BCTRLSENSOR"/>
</dbReference>
<dbReference type="InterPro" id="IPR001789">
    <property type="entry name" value="Sig_transdc_resp-reg_receiver"/>
</dbReference>
<dbReference type="CDD" id="cd00082">
    <property type="entry name" value="HisKA"/>
    <property type="match status" value="1"/>
</dbReference>
<feature type="compositionally biased region" description="Basic and acidic residues" evidence="7">
    <location>
        <begin position="738"/>
        <end position="755"/>
    </location>
</feature>
<feature type="transmembrane region" description="Helical" evidence="8">
    <location>
        <begin position="51"/>
        <end position="73"/>
    </location>
</feature>
<evidence type="ECO:0000256" key="4">
    <source>
        <dbReference type="ARBA" id="ARBA00022679"/>
    </source>
</evidence>
<feature type="compositionally biased region" description="Polar residues" evidence="7">
    <location>
        <begin position="497"/>
        <end position="506"/>
    </location>
</feature>
<dbReference type="InterPro" id="IPR011006">
    <property type="entry name" value="CheY-like_superfamily"/>
</dbReference>
<dbReference type="PhylomeDB" id="A0A0G4GEU5"/>